<dbReference type="Proteomes" id="UP000323502">
    <property type="component" value="Unassembled WGS sequence"/>
</dbReference>
<dbReference type="OrthoDB" id="7398962at2"/>
<dbReference type="EMBL" id="WSUT01000002">
    <property type="protein sequence ID" value="MWC42354.1"/>
    <property type="molecule type" value="Genomic_DNA"/>
</dbReference>
<protein>
    <submittedName>
        <fullName evidence="2">Outer membrane beta-barrel protein</fullName>
    </submittedName>
</protein>
<organism evidence="3 4">
    <name type="scientific">Sphingomonas carotinifaciens</name>
    <dbReference type="NCBI Taxonomy" id="1166323"/>
    <lineage>
        <taxon>Bacteria</taxon>
        <taxon>Pseudomonadati</taxon>
        <taxon>Pseudomonadota</taxon>
        <taxon>Alphaproteobacteria</taxon>
        <taxon>Sphingomonadales</taxon>
        <taxon>Sphingomonadaceae</taxon>
        <taxon>Sphingomonas</taxon>
    </lineage>
</organism>
<keyword evidence="4" id="KW-1185">Reference proteome</keyword>
<reference evidence="3 4" key="1">
    <citation type="submission" date="2016-10" db="EMBL/GenBank/DDBJ databases">
        <authorList>
            <person name="Varghese N."/>
            <person name="Submissions S."/>
        </authorList>
    </citation>
    <scope>NUCLEOTIDE SEQUENCE [LARGE SCALE GENOMIC DNA]</scope>
    <source>
        <strain evidence="3 4">S7-754</strain>
    </source>
</reference>
<reference evidence="2 5" key="2">
    <citation type="submission" date="2019-12" db="EMBL/GenBank/DDBJ databases">
        <authorList>
            <person name="Zheng J."/>
        </authorList>
    </citation>
    <scope>NUCLEOTIDE SEQUENCE [LARGE SCALE GENOMIC DNA]</scope>
    <source>
        <strain evidence="2 5">DSM 27347</strain>
    </source>
</reference>
<feature type="signal peptide" evidence="1">
    <location>
        <begin position="1"/>
        <end position="23"/>
    </location>
</feature>
<dbReference type="Pfam" id="PF10082">
    <property type="entry name" value="BBP2_2"/>
    <property type="match status" value="1"/>
</dbReference>
<dbReference type="RefSeq" id="WP_160146855.1">
    <property type="nucleotide sequence ID" value="NZ_CP178399.1"/>
</dbReference>
<dbReference type="EMBL" id="FNBI01000009">
    <property type="protein sequence ID" value="SDG02012.1"/>
    <property type="molecule type" value="Genomic_DNA"/>
</dbReference>
<sequence length="432" mass="47182">MRLPLVALMGVLTMPLALGAAQAQTIEDNLILPNLPLEYDRGRNVSVLQRERPEYQAQGIRAGSFLVYPRLELSGGFTDNAYQIENDKQSDAYAIIAPSVAANSNWATHEFNLSAGARLRRFASETPRNETNYTIDANGRLDATRTLTFNGLLRTARATEPRSSAASPQDAAEAIQFQQTTASVGSAFAGSRIRGQVAVTVDEFSFSDVRAFSGARISQANRDQTLFRTTARGEYAVSPDTSVFLQGGFVDTDYRRPLSIGVANRDSKEFSIIGGASFDLSSLIRGGIGIGYVSRNYDARIYQDISGLAAEARLEYFMTQLTTIGLNVRRTVQDSFFGTSSGFFATAAALRVDHELYRNVLLNAQIGYEQDDFVNNSGKSKILRYSAGGRYLLNRNVGLGLLVGRDNRSTSGSAALQSFDETRALFSVVLQR</sequence>
<accession>A0A1G7QU18</accession>
<evidence type="ECO:0000313" key="3">
    <source>
        <dbReference type="EMBL" id="SDG02012.1"/>
    </source>
</evidence>
<dbReference type="AlphaFoldDB" id="A0A1G7QU18"/>
<evidence type="ECO:0000256" key="1">
    <source>
        <dbReference type="SAM" id="SignalP"/>
    </source>
</evidence>
<evidence type="ECO:0000313" key="2">
    <source>
        <dbReference type="EMBL" id="MWC42354.1"/>
    </source>
</evidence>
<dbReference type="Proteomes" id="UP000436801">
    <property type="component" value="Unassembled WGS sequence"/>
</dbReference>
<feature type="chain" id="PRO_5036019212" evidence="1">
    <location>
        <begin position="24"/>
        <end position="432"/>
    </location>
</feature>
<keyword evidence="1" id="KW-0732">Signal</keyword>
<dbReference type="InterPro" id="IPR018759">
    <property type="entry name" value="BBP2_2"/>
</dbReference>
<gene>
    <name evidence="2" type="ORF">GQR91_01585</name>
    <name evidence="3" type="ORF">SAMN05216557_10946</name>
</gene>
<name>A0A1G7QU18_9SPHN</name>
<proteinExistence type="predicted"/>
<evidence type="ECO:0000313" key="5">
    <source>
        <dbReference type="Proteomes" id="UP000436801"/>
    </source>
</evidence>
<evidence type="ECO:0000313" key="4">
    <source>
        <dbReference type="Proteomes" id="UP000323502"/>
    </source>
</evidence>